<dbReference type="InterPro" id="IPR010228">
    <property type="entry name" value="NADH_UbQ_OxRdtase_Gsu"/>
</dbReference>
<comment type="cofactor">
    <cofactor evidence="9">
        <name>[2Fe-2S] cluster</name>
        <dbReference type="ChEBI" id="CHEBI:190135"/>
    </cofactor>
</comment>
<dbReference type="Pfam" id="PF13510">
    <property type="entry name" value="Fer2_4"/>
    <property type="match status" value="1"/>
</dbReference>
<reference evidence="14" key="1">
    <citation type="journal article" date="2016" name="Sci. Rep.">
        <title>Mitochondrial genomes and comparative genomics of Aphanomyces astaci and Aphanomyces invadans.</title>
        <authorList>
            <person name="Makkonen J."/>
            <person name="Vesterbacka A."/>
            <person name="Martin F."/>
            <person name="Jussila J."/>
            <person name="Dieguez-Uribeondo J."/>
            <person name="Kortet R."/>
            <person name="Kokko H."/>
        </authorList>
    </citation>
    <scope>NUCLEOTIDE SEQUENCE</scope>
    <source>
        <strain evidence="14">AP03</strain>
    </source>
</reference>
<comment type="cofactor">
    <cofactor evidence="1">
        <name>[4Fe-4S] cluster</name>
        <dbReference type="ChEBI" id="CHEBI:49883"/>
    </cofactor>
</comment>
<keyword evidence="8" id="KW-0520">NAD</keyword>
<dbReference type="PROSITE" id="PS00643">
    <property type="entry name" value="COMPLEX1_75K_3"/>
    <property type="match status" value="1"/>
</dbReference>
<feature type="domain" description="4Fe-4S His(Cys)3-ligated-type" evidence="13">
    <location>
        <begin position="78"/>
        <end position="117"/>
    </location>
</feature>
<dbReference type="CDD" id="cd00207">
    <property type="entry name" value="fer2"/>
    <property type="match status" value="1"/>
</dbReference>
<dbReference type="InterPro" id="IPR006656">
    <property type="entry name" value="Mopterin_OxRdtase"/>
</dbReference>
<dbReference type="AlphaFoldDB" id="A0A1I9Q6A8"/>
<evidence type="ECO:0000259" key="13">
    <source>
        <dbReference type="PROSITE" id="PS51839"/>
    </source>
</evidence>
<dbReference type="FunFam" id="3.10.20.740:FF:000001">
    <property type="entry name" value="NADH-quinone oxidoreductase subunit G"/>
    <property type="match status" value="1"/>
</dbReference>
<proteinExistence type="inferred from homology"/>
<dbReference type="PROSITE" id="PS51669">
    <property type="entry name" value="4FE4S_MOW_BIS_MGD"/>
    <property type="match status" value="1"/>
</dbReference>
<organism evidence="14">
    <name type="scientific">Aphanomyces astaci</name>
    <name type="common">Crayfish plague agent</name>
    <dbReference type="NCBI Taxonomy" id="112090"/>
    <lineage>
        <taxon>Eukaryota</taxon>
        <taxon>Sar</taxon>
        <taxon>Stramenopiles</taxon>
        <taxon>Oomycota</taxon>
        <taxon>Saprolegniomycetes</taxon>
        <taxon>Saprolegniales</taxon>
        <taxon>Verrucalvaceae</taxon>
        <taxon>Aphanomyces</taxon>
    </lineage>
</organism>
<evidence type="ECO:0000256" key="9">
    <source>
        <dbReference type="ARBA" id="ARBA00034078"/>
    </source>
</evidence>
<evidence type="ECO:0000256" key="8">
    <source>
        <dbReference type="ARBA" id="ARBA00023027"/>
    </source>
</evidence>
<evidence type="ECO:0000256" key="4">
    <source>
        <dbReference type="ARBA" id="ARBA00022723"/>
    </source>
</evidence>
<dbReference type="InterPro" id="IPR036010">
    <property type="entry name" value="2Fe-2S_ferredoxin-like_sf"/>
</dbReference>
<dbReference type="SUPFAM" id="SSF54862">
    <property type="entry name" value="4Fe-4S ferredoxins"/>
    <property type="match status" value="1"/>
</dbReference>
<dbReference type="CDD" id="cd02768">
    <property type="entry name" value="MopB_NADH-Q-OR-NuoG2"/>
    <property type="match status" value="1"/>
</dbReference>
<dbReference type="InterPro" id="IPR050123">
    <property type="entry name" value="Prok_molybdopt-oxidoreductase"/>
</dbReference>
<dbReference type="Gene3D" id="3.10.20.740">
    <property type="match status" value="1"/>
</dbReference>
<evidence type="ECO:0000256" key="10">
    <source>
        <dbReference type="RuleBase" id="RU004523"/>
    </source>
</evidence>
<dbReference type="Pfam" id="PF00384">
    <property type="entry name" value="Molybdopterin"/>
    <property type="match status" value="1"/>
</dbReference>
<evidence type="ECO:0000259" key="12">
    <source>
        <dbReference type="PROSITE" id="PS51669"/>
    </source>
</evidence>
<dbReference type="Pfam" id="PF22151">
    <property type="entry name" value="Fer4_NDSU1"/>
    <property type="match status" value="1"/>
</dbReference>
<keyword evidence="6" id="KW-0408">Iron</keyword>
<dbReference type="Gene3D" id="3.30.200.210">
    <property type="match status" value="1"/>
</dbReference>
<keyword evidence="3" id="KW-0004">4Fe-4S</keyword>
<dbReference type="InterPro" id="IPR006963">
    <property type="entry name" value="Mopterin_OxRdtase_4Fe-4S_dom"/>
</dbReference>
<geneLocation type="mitochondrion" evidence="14"/>
<name>A0A1I9Q6A8_APHAT</name>
<dbReference type="Pfam" id="PF22117">
    <property type="entry name" value="Fer4_Nqo3"/>
    <property type="match status" value="1"/>
</dbReference>
<evidence type="ECO:0000256" key="2">
    <source>
        <dbReference type="ARBA" id="ARBA00005404"/>
    </source>
</evidence>
<dbReference type="PANTHER" id="PTHR43105:SF13">
    <property type="entry name" value="NADH-UBIQUINONE OXIDOREDUCTASE 75 KDA SUBUNIT, MITOCHONDRIAL"/>
    <property type="match status" value="1"/>
</dbReference>
<dbReference type="GeneID" id="30512504"/>
<evidence type="ECO:0000313" key="14">
    <source>
        <dbReference type="EMBL" id="AOQ30596.1"/>
    </source>
</evidence>
<dbReference type="PANTHER" id="PTHR43105">
    <property type="entry name" value="RESPIRATORY NITRATE REDUCTASE"/>
    <property type="match status" value="1"/>
</dbReference>
<dbReference type="SUPFAM" id="SSF53706">
    <property type="entry name" value="Formate dehydrogenase/DMSO reductase, domains 1-3"/>
    <property type="match status" value="1"/>
</dbReference>
<dbReference type="Pfam" id="PF10588">
    <property type="entry name" value="NADH-G_4Fe-4S_3"/>
    <property type="match status" value="1"/>
</dbReference>
<dbReference type="InterPro" id="IPR019574">
    <property type="entry name" value="NADH_UbQ_OxRdtase_Gsu_4Fe4S-bd"/>
</dbReference>
<keyword evidence="14" id="KW-0496">Mitochondrion</keyword>
<dbReference type="Gene3D" id="3.30.70.20">
    <property type="match status" value="1"/>
</dbReference>
<gene>
    <name evidence="14" type="primary">nad11</name>
</gene>
<evidence type="ECO:0000256" key="5">
    <source>
        <dbReference type="ARBA" id="ARBA00022967"/>
    </source>
</evidence>
<dbReference type="InterPro" id="IPR000283">
    <property type="entry name" value="NADH_UbQ_OxRdtase_75kDa_su_CS"/>
</dbReference>
<evidence type="ECO:0000256" key="6">
    <source>
        <dbReference type="ARBA" id="ARBA00023004"/>
    </source>
</evidence>
<accession>A0A1I9Q6A8</accession>
<dbReference type="GO" id="GO:0008137">
    <property type="term" value="F:NADH dehydrogenase (ubiquinone) activity"/>
    <property type="evidence" value="ECO:0007669"/>
    <property type="project" value="InterPro"/>
</dbReference>
<protein>
    <submittedName>
        <fullName evidence="14">NADH dehydrogenase subunit 11</fullName>
    </submittedName>
</protein>
<keyword evidence="7" id="KW-0411">Iron-sulfur</keyword>
<dbReference type="Gene3D" id="3.40.50.740">
    <property type="match status" value="1"/>
</dbReference>
<dbReference type="PROSITE" id="PS51839">
    <property type="entry name" value="4FE4S_HC3"/>
    <property type="match status" value="1"/>
</dbReference>
<evidence type="ECO:0000256" key="7">
    <source>
        <dbReference type="ARBA" id="ARBA00023014"/>
    </source>
</evidence>
<dbReference type="GO" id="GO:0016020">
    <property type="term" value="C:membrane"/>
    <property type="evidence" value="ECO:0007669"/>
    <property type="project" value="InterPro"/>
</dbReference>
<dbReference type="SMART" id="SM00929">
    <property type="entry name" value="NADH-G_4Fe-4S_3"/>
    <property type="match status" value="1"/>
</dbReference>
<dbReference type="PROSITE" id="PS51085">
    <property type="entry name" value="2FE2S_FER_2"/>
    <property type="match status" value="1"/>
</dbReference>
<sequence length="677" mass="79077">MINIKINNIKIKVKKNITVLQACNNFNIEIPKFCFQDNLNIAGNCRMCLVEIKNSPKPVASCAMPVMPNMEIFTNTPLVQKARESVLEFILINHPLDCPICDQASECDLQDQTMFFGSDRSRFYFENKRGVEDKNVGPFIKTIMTRCIHCTRCVRFSNEICNIDNFGTTGRGTSTEINFYNKNIFYSEFSGNLIDLCPVGALTSKPFAFKTRSWELIKKEGIDILDGIGSNIIFDIFNNNVVRVLPRTNLNINKEWINNKIRFFFDSLKYQRIEKPLFKKNNIFVEISWEDAFKKINKEIFKRDANEIQGVIGNLTDLESNFIYKKNLNQLGISNISYLYPNKKENKLNTDLTSNYLFNTSFKSIENADLCLILNTDIRQEGSILNIHIINRLKKGNFEIASIGSKNNYTYPVENLGLTINTLIDIIQGKHSFCKKLKKAKNPIIIVGNNFFFQLKESFYIFEKFKNLSFIPLKSFNILHSQTSYLNFLEIFNNKQNFQNKNSNLYYLYNTDFQKNIKKNIIKKKDFVIYQGHHFNLDAQKSNLILPGLTFLEKKGIYLNTEGFIQKNNIIIKKINQKSDNSIFKFLYIYIQKKNNFNLKKNNNINENFIKLFSYILKKKLNYVNLFLINKKKINNINKYNLYSLNKKIYIDNILENNSKILMKSNSILKNKSNFYI</sequence>
<evidence type="ECO:0000259" key="11">
    <source>
        <dbReference type="PROSITE" id="PS51085"/>
    </source>
</evidence>
<feature type="domain" description="2Fe-2S ferredoxin-type" evidence="11">
    <location>
        <begin position="1"/>
        <end position="78"/>
    </location>
</feature>
<reference evidence="14" key="2">
    <citation type="submission" date="2016-06" db="EMBL/GenBank/DDBJ databases">
        <authorList>
            <person name="Kjaerup R.B."/>
            <person name="Dalgaard T.S."/>
            <person name="Juul-Madsen H.R."/>
        </authorList>
    </citation>
    <scope>NUCLEOTIDE SEQUENCE</scope>
    <source>
        <strain evidence="14">AP03</strain>
    </source>
</reference>
<feature type="domain" description="4Fe-4S Mo/W bis-MGD-type" evidence="12">
    <location>
        <begin position="216"/>
        <end position="272"/>
    </location>
</feature>
<evidence type="ECO:0000256" key="3">
    <source>
        <dbReference type="ARBA" id="ARBA00022485"/>
    </source>
</evidence>
<dbReference type="GO" id="GO:0016651">
    <property type="term" value="F:oxidoreductase activity, acting on NAD(P)H"/>
    <property type="evidence" value="ECO:0007669"/>
    <property type="project" value="InterPro"/>
</dbReference>
<dbReference type="GO" id="GO:0051539">
    <property type="term" value="F:4 iron, 4 sulfur cluster binding"/>
    <property type="evidence" value="ECO:0007669"/>
    <property type="project" value="UniProtKB-KW"/>
</dbReference>
<evidence type="ECO:0000256" key="1">
    <source>
        <dbReference type="ARBA" id="ARBA00001966"/>
    </source>
</evidence>
<dbReference type="FunFam" id="3.30.70.20:FF:000002">
    <property type="entry name" value="NADH-ubiquinone oxidoreductase 75 kDa subunit"/>
    <property type="match status" value="1"/>
</dbReference>
<dbReference type="InterPro" id="IPR054351">
    <property type="entry name" value="NADH_UbQ_OxRdtase_ferredoxin"/>
</dbReference>
<dbReference type="SUPFAM" id="SSF54292">
    <property type="entry name" value="2Fe-2S ferredoxin-like"/>
    <property type="match status" value="1"/>
</dbReference>
<dbReference type="NCBIfam" id="TIGR01973">
    <property type="entry name" value="NuoG"/>
    <property type="match status" value="1"/>
</dbReference>
<keyword evidence="5" id="KW-1278">Translocase</keyword>
<keyword evidence="4" id="KW-0479">Metal-binding</keyword>
<dbReference type="InterPro" id="IPR001041">
    <property type="entry name" value="2Fe-2S_ferredoxin-type"/>
</dbReference>
<dbReference type="EMBL" id="KX405004">
    <property type="protein sequence ID" value="AOQ30596.1"/>
    <property type="molecule type" value="Genomic_DNA"/>
</dbReference>
<dbReference type="GO" id="GO:0042773">
    <property type="term" value="P:ATP synthesis coupled electron transport"/>
    <property type="evidence" value="ECO:0007669"/>
    <property type="project" value="InterPro"/>
</dbReference>
<dbReference type="RefSeq" id="YP_009327199.1">
    <property type="nucleotide sequence ID" value="NC_032051.1"/>
</dbReference>
<dbReference type="GO" id="GO:0046872">
    <property type="term" value="F:metal ion binding"/>
    <property type="evidence" value="ECO:0007669"/>
    <property type="project" value="UniProtKB-KW"/>
</dbReference>
<comment type="similarity">
    <text evidence="2 10">Belongs to the complex I 75 kDa subunit family.</text>
</comment>